<dbReference type="InterPro" id="IPR013216">
    <property type="entry name" value="Methyltransf_11"/>
</dbReference>
<dbReference type="InterPro" id="IPR027417">
    <property type="entry name" value="P-loop_NTPase"/>
</dbReference>
<gene>
    <name evidence="2" type="ORF">PW52_09450</name>
</gene>
<dbReference type="Pfam" id="PF08241">
    <property type="entry name" value="Methyltransf_11"/>
    <property type="match status" value="1"/>
</dbReference>
<evidence type="ECO:0000313" key="2">
    <source>
        <dbReference type="EMBL" id="KJD35934.1"/>
    </source>
</evidence>
<dbReference type="Gene3D" id="3.40.50.150">
    <property type="entry name" value="Vaccinia Virus protein VP39"/>
    <property type="match status" value="1"/>
</dbReference>
<dbReference type="GO" id="GO:0008757">
    <property type="term" value="F:S-adenosylmethionine-dependent methyltransferase activity"/>
    <property type="evidence" value="ECO:0007669"/>
    <property type="project" value="InterPro"/>
</dbReference>
<dbReference type="RefSeq" id="WP_044632664.1">
    <property type="nucleotide sequence ID" value="NZ_JTDW01000005.1"/>
</dbReference>
<dbReference type="AlphaFoldDB" id="A0A0D7WA10"/>
<dbReference type="OrthoDB" id="9770553at2"/>
<dbReference type="STRING" id="1435349.PW52_09450"/>
<dbReference type="CDD" id="cd02440">
    <property type="entry name" value="AdoMet_MTases"/>
    <property type="match status" value="1"/>
</dbReference>
<organism evidence="2 3">
    <name type="scientific">Neotamlana sedimentorum</name>
    <dbReference type="NCBI Taxonomy" id="1435349"/>
    <lineage>
        <taxon>Bacteria</taxon>
        <taxon>Pseudomonadati</taxon>
        <taxon>Bacteroidota</taxon>
        <taxon>Flavobacteriia</taxon>
        <taxon>Flavobacteriales</taxon>
        <taxon>Flavobacteriaceae</taxon>
        <taxon>Neotamlana</taxon>
    </lineage>
</organism>
<dbReference type="PANTHER" id="PTHR43591">
    <property type="entry name" value="METHYLTRANSFERASE"/>
    <property type="match status" value="1"/>
</dbReference>
<dbReference type="PANTHER" id="PTHR43591:SF110">
    <property type="entry name" value="RHODANESE DOMAIN-CONTAINING PROTEIN"/>
    <property type="match status" value="1"/>
</dbReference>
<comment type="caution">
    <text evidence="2">The sequence shown here is derived from an EMBL/GenBank/DDBJ whole genome shotgun (WGS) entry which is preliminary data.</text>
</comment>
<evidence type="ECO:0000313" key="3">
    <source>
        <dbReference type="Proteomes" id="UP000032578"/>
    </source>
</evidence>
<dbReference type="Proteomes" id="UP000032578">
    <property type="component" value="Unassembled WGS sequence"/>
</dbReference>
<name>A0A0D7WA10_9FLAO</name>
<reference evidence="2 3" key="1">
    <citation type="submission" date="2014-11" db="EMBL/GenBank/DDBJ databases">
        <title>Tamlana sedimentorum sp. nov., isolated from shallow sand sediments of the Sea of Japan.</title>
        <authorList>
            <person name="Romanenko L.A."/>
        </authorList>
    </citation>
    <scope>NUCLEOTIDE SEQUENCE [LARGE SCALE GENOMIC DNA]</scope>
    <source>
        <strain evidence="2 3">JCM 19808</strain>
    </source>
</reference>
<accession>A0A0D7WA10</accession>
<dbReference type="PATRIC" id="fig|1435349.4.peg.2877"/>
<sequence length="496" mass="58034">MEKEKLMKIALCSVPKSGTYLISNFLIELGFINSKIHLNDNEYSDYNKASTVNEARKTPEKFKVESDFYNTINKIKENQFAVGHFSTFNKKHLSDFKTIFIYRDLKKCCASFAFWTAKTTRWINFENNSDWRKSIGNKTFVSEFLEEHGKSLFSLFNKTVPWIDEQGILKVKFENLIGENGRETQISEYERIIEYLSIKISKLELESKISNTLNKESLTKVSSNVDYDFYLNKVFMKNFNYLGLNKLNKKLGYDKFEDKFLELKNKIFNSKNLSFYDKYWILNKKNKNSWSYGITIVDNLIDNYEFKTVLDAGCGSGDVVRYLLSKGYIAKGIELSESVLRDYAQDLLNKGIVSQGSLKKIPYEDNTFDVIFSSEVLEHIPEEDISDVVNELYRVSKNYVFLTISLRPSSNFNKYHITLKDRNWWENKFFLAGFIKDNAVVEKLQSIKLGASNKEILEIGPTKSHIHEMDWFIENPPLSFDGELEPWYFIFKKNEK</sequence>
<keyword evidence="3" id="KW-1185">Reference proteome</keyword>
<dbReference type="SUPFAM" id="SSF52540">
    <property type="entry name" value="P-loop containing nucleoside triphosphate hydrolases"/>
    <property type="match status" value="1"/>
</dbReference>
<dbReference type="EMBL" id="JTDW01000005">
    <property type="protein sequence ID" value="KJD35934.1"/>
    <property type="molecule type" value="Genomic_DNA"/>
</dbReference>
<feature type="domain" description="Methyltransferase type 11" evidence="1">
    <location>
        <begin position="310"/>
        <end position="398"/>
    </location>
</feature>
<dbReference type="Gene3D" id="3.40.50.300">
    <property type="entry name" value="P-loop containing nucleotide triphosphate hydrolases"/>
    <property type="match status" value="1"/>
</dbReference>
<protein>
    <recommendedName>
        <fullName evidence="1">Methyltransferase type 11 domain-containing protein</fullName>
    </recommendedName>
</protein>
<dbReference type="InterPro" id="IPR029063">
    <property type="entry name" value="SAM-dependent_MTases_sf"/>
</dbReference>
<evidence type="ECO:0000259" key="1">
    <source>
        <dbReference type="Pfam" id="PF08241"/>
    </source>
</evidence>
<dbReference type="SUPFAM" id="SSF53335">
    <property type="entry name" value="S-adenosyl-L-methionine-dependent methyltransferases"/>
    <property type="match status" value="1"/>
</dbReference>
<proteinExistence type="predicted"/>